<accession>A0ABV8Q7E2</accession>
<keyword evidence="13" id="KW-1185">Reference proteome</keyword>
<evidence type="ECO:0000256" key="2">
    <source>
        <dbReference type="ARBA" id="ARBA00007783"/>
    </source>
</evidence>
<keyword evidence="8 10" id="KW-0472">Membrane</keyword>
<comment type="subcellular location">
    <subcellularLocation>
        <location evidence="1">Cell inner membrane</location>
        <topology evidence="1">Multi-pass membrane protein</topology>
    </subcellularLocation>
    <subcellularLocation>
        <location evidence="10">Cell membrane</location>
        <topology evidence="10">Multi-pass membrane protein</topology>
    </subcellularLocation>
</comment>
<evidence type="ECO:0000256" key="9">
    <source>
        <dbReference type="ARBA" id="ARBA00023251"/>
    </source>
</evidence>
<evidence type="ECO:0000256" key="3">
    <source>
        <dbReference type="ARBA" id="ARBA00022448"/>
    </source>
</evidence>
<dbReference type="InterPro" id="IPR013525">
    <property type="entry name" value="ABC2_TM"/>
</dbReference>
<keyword evidence="9" id="KW-0046">Antibiotic resistance</keyword>
<keyword evidence="3 10" id="KW-0813">Transport</keyword>
<keyword evidence="6 10" id="KW-0812">Transmembrane</keyword>
<dbReference type="PROSITE" id="PS51012">
    <property type="entry name" value="ABC_TM2"/>
    <property type="match status" value="1"/>
</dbReference>
<evidence type="ECO:0000256" key="4">
    <source>
        <dbReference type="ARBA" id="ARBA00022475"/>
    </source>
</evidence>
<comment type="caution">
    <text evidence="12">The sequence shown here is derived from an EMBL/GenBank/DDBJ whole genome shotgun (WGS) entry which is preliminary data.</text>
</comment>
<feature type="transmembrane region" description="Helical" evidence="10">
    <location>
        <begin position="240"/>
        <end position="261"/>
    </location>
</feature>
<evidence type="ECO:0000256" key="5">
    <source>
        <dbReference type="ARBA" id="ARBA00022519"/>
    </source>
</evidence>
<proteinExistence type="inferred from homology"/>
<evidence type="ECO:0000256" key="7">
    <source>
        <dbReference type="ARBA" id="ARBA00022989"/>
    </source>
</evidence>
<evidence type="ECO:0000256" key="8">
    <source>
        <dbReference type="ARBA" id="ARBA00023136"/>
    </source>
</evidence>
<feature type="transmembrane region" description="Helical" evidence="10">
    <location>
        <begin position="74"/>
        <end position="91"/>
    </location>
</feature>
<feature type="transmembrane region" description="Helical" evidence="10">
    <location>
        <begin position="151"/>
        <end position="175"/>
    </location>
</feature>
<feature type="transmembrane region" description="Helical" evidence="10">
    <location>
        <begin position="187"/>
        <end position="206"/>
    </location>
</feature>
<protein>
    <recommendedName>
        <fullName evidence="10">Transport permease protein</fullName>
    </recommendedName>
</protein>
<evidence type="ECO:0000313" key="12">
    <source>
        <dbReference type="EMBL" id="MFC4243694.1"/>
    </source>
</evidence>
<dbReference type="PANTHER" id="PTHR30413">
    <property type="entry name" value="INNER MEMBRANE TRANSPORT PERMEASE"/>
    <property type="match status" value="1"/>
</dbReference>
<dbReference type="Proteomes" id="UP001595900">
    <property type="component" value="Unassembled WGS sequence"/>
</dbReference>
<dbReference type="Pfam" id="PF01061">
    <property type="entry name" value="ABC2_membrane"/>
    <property type="match status" value="1"/>
</dbReference>
<feature type="transmembrane region" description="Helical" evidence="10">
    <location>
        <begin position="112"/>
        <end position="145"/>
    </location>
</feature>
<keyword evidence="4 10" id="KW-1003">Cell membrane</keyword>
<evidence type="ECO:0000256" key="6">
    <source>
        <dbReference type="ARBA" id="ARBA00022692"/>
    </source>
</evidence>
<dbReference type="InterPro" id="IPR000412">
    <property type="entry name" value="ABC_2_transport"/>
</dbReference>
<keyword evidence="7 10" id="KW-1133">Transmembrane helix</keyword>
<evidence type="ECO:0000313" key="13">
    <source>
        <dbReference type="Proteomes" id="UP001595900"/>
    </source>
</evidence>
<reference evidence="13" key="1">
    <citation type="journal article" date="2019" name="Int. J. Syst. Evol. Microbiol.">
        <title>The Global Catalogue of Microorganisms (GCM) 10K type strain sequencing project: providing services to taxonomists for standard genome sequencing and annotation.</title>
        <authorList>
            <consortium name="The Broad Institute Genomics Platform"/>
            <consortium name="The Broad Institute Genome Sequencing Center for Infectious Disease"/>
            <person name="Wu L."/>
            <person name="Ma J."/>
        </authorList>
    </citation>
    <scope>NUCLEOTIDE SEQUENCE [LARGE SCALE GENOMIC DNA]</scope>
    <source>
        <strain evidence="13">CGMCC 1.10363</strain>
    </source>
</reference>
<evidence type="ECO:0000259" key="11">
    <source>
        <dbReference type="PROSITE" id="PS51012"/>
    </source>
</evidence>
<feature type="domain" description="ABC transmembrane type-2" evidence="11">
    <location>
        <begin position="44"/>
        <end position="264"/>
    </location>
</feature>
<dbReference type="EMBL" id="JBHSCN010000005">
    <property type="protein sequence ID" value="MFC4243694.1"/>
    <property type="molecule type" value="Genomic_DNA"/>
</dbReference>
<comment type="similarity">
    <text evidence="2 10">Belongs to the ABC-2 integral membrane protein family.</text>
</comment>
<dbReference type="PRINTS" id="PR00164">
    <property type="entry name" value="ABC2TRNSPORT"/>
</dbReference>
<name>A0ABV8Q7E2_9MICO</name>
<sequence>MLQTSIEPPRRLNLPRMGELWFARDVTMRLAQRDIIVRYRQTVLGIAWVILQPVMAAGVFSLVFGTVAKLSSDGLPYFVFSLGGTIVWNLFNNVMSRASSSLLNNQSLVSKVFFPRILVPISTAASTLLDFVVGFCVGVVLLFVYHINPGWPVLLVPLWVLFILMLAMGIGMVLAAMTVKYRDVGYVMPWLTQILLYASPVAYAVSSVPARLRWAFEANPITWFLTAFRWSFLGTAPPQLWQVGGLAVLSCAVLFVGLLYFQSHEREFADVI</sequence>
<dbReference type="InterPro" id="IPR047817">
    <property type="entry name" value="ABC2_TM_bact-type"/>
</dbReference>
<gene>
    <name evidence="12" type="ORF">ACFOYW_09940</name>
</gene>
<evidence type="ECO:0000256" key="10">
    <source>
        <dbReference type="RuleBase" id="RU361157"/>
    </source>
</evidence>
<evidence type="ECO:0000256" key="1">
    <source>
        <dbReference type="ARBA" id="ARBA00004429"/>
    </source>
</evidence>
<dbReference type="RefSeq" id="WP_390228774.1">
    <property type="nucleotide sequence ID" value="NZ_JBHSCN010000005.1"/>
</dbReference>
<dbReference type="PANTHER" id="PTHR30413:SF8">
    <property type="entry name" value="TRANSPORT PERMEASE PROTEIN"/>
    <property type="match status" value="1"/>
</dbReference>
<feature type="transmembrane region" description="Helical" evidence="10">
    <location>
        <begin position="43"/>
        <end position="68"/>
    </location>
</feature>
<organism evidence="12 13">
    <name type="scientific">Gryllotalpicola reticulitermitis</name>
    <dbReference type="NCBI Taxonomy" id="1184153"/>
    <lineage>
        <taxon>Bacteria</taxon>
        <taxon>Bacillati</taxon>
        <taxon>Actinomycetota</taxon>
        <taxon>Actinomycetes</taxon>
        <taxon>Micrococcales</taxon>
        <taxon>Microbacteriaceae</taxon>
        <taxon>Gryllotalpicola</taxon>
    </lineage>
</organism>
<keyword evidence="5" id="KW-0997">Cell inner membrane</keyword>